<evidence type="ECO:0000313" key="2">
    <source>
        <dbReference type="Proteomes" id="UP000325395"/>
    </source>
</evidence>
<reference evidence="1 2" key="1">
    <citation type="submission" date="2019-04" db="EMBL/GenBank/DDBJ databases">
        <authorList>
            <consortium name="DOE Joint Genome Institute"/>
            <person name="Mondo S."/>
            <person name="Kjaerbolling I."/>
            <person name="Vesth T."/>
            <person name="Frisvad J.C."/>
            <person name="Nybo J.L."/>
            <person name="Theobald S."/>
            <person name="Kildgaard S."/>
            <person name="Isbrandt T."/>
            <person name="Kuo A."/>
            <person name="Sato A."/>
            <person name="Lyhne E.K."/>
            <person name="Kogle M.E."/>
            <person name="Wiebenga A."/>
            <person name="Kun R.S."/>
            <person name="Lubbers R.J."/>
            <person name="Makela M.R."/>
            <person name="Barry K."/>
            <person name="Chovatia M."/>
            <person name="Clum A."/>
            <person name="Daum C."/>
            <person name="Haridas S."/>
            <person name="He G."/>
            <person name="LaButti K."/>
            <person name="Lipzen A."/>
            <person name="Riley R."/>
            <person name="Salamov A."/>
            <person name="Simmons B.A."/>
            <person name="Magnuson J.K."/>
            <person name="Henrissat B."/>
            <person name="Mortensen U.H."/>
            <person name="Larsen T.O."/>
            <person name="Devries R.P."/>
            <person name="Grigoriev I.V."/>
            <person name="Machida M."/>
            <person name="Baker S.E."/>
            <person name="Andersen M.R."/>
            <person name="Cantor M.N."/>
            <person name="Hua S.X."/>
        </authorList>
    </citation>
    <scope>NUCLEOTIDE SEQUENCE [LARGE SCALE GENOMIC DNA]</scope>
    <source>
        <strain evidence="1 2">CBS 117616</strain>
    </source>
</reference>
<keyword evidence="2" id="KW-1185">Reference proteome</keyword>
<gene>
    <name evidence="1" type="ORF">BDV36DRAFT_268825</name>
</gene>
<evidence type="ECO:0000313" key="1">
    <source>
        <dbReference type="EMBL" id="KAE8413328.1"/>
    </source>
</evidence>
<dbReference type="EMBL" id="ML735809">
    <property type="protein sequence ID" value="KAE8413328.1"/>
    <property type="molecule type" value="Genomic_DNA"/>
</dbReference>
<name>A0ABQ6W9P0_9EURO</name>
<protein>
    <submittedName>
        <fullName evidence="1">Uncharacterized protein</fullName>
    </submittedName>
</protein>
<sequence length="73" mass="8279">MHSRLLVIPTNHSLEAQSITGGFLVFSWISGSLMAFINLPPKVLSNLCTNPGYKKSNQMKDNWNKQERKVPYT</sequence>
<organism evidence="1 2">
    <name type="scientific">Aspergillus pseudocaelatus</name>
    <dbReference type="NCBI Taxonomy" id="1825620"/>
    <lineage>
        <taxon>Eukaryota</taxon>
        <taxon>Fungi</taxon>
        <taxon>Dikarya</taxon>
        <taxon>Ascomycota</taxon>
        <taxon>Pezizomycotina</taxon>
        <taxon>Eurotiomycetes</taxon>
        <taxon>Eurotiomycetidae</taxon>
        <taxon>Eurotiales</taxon>
        <taxon>Aspergillaceae</taxon>
        <taxon>Aspergillus</taxon>
        <taxon>Aspergillus subgen. Circumdati</taxon>
    </lineage>
</organism>
<dbReference type="Proteomes" id="UP000325395">
    <property type="component" value="Unassembled WGS sequence"/>
</dbReference>
<proteinExistence type="predicted"/>
<accession>A0ABQ6W9P0</accession>